<dbReference type="Pfam" id="PF11726">
    <property type="entry name" value="YagK_YfjJ_C"/>
    <property type="match status" value="1"/>
</dbReference>
<sequence length="306" mass="36667">MKYINRNQAEVFTKVHQLVINIIFRDLDIDSVMDKLNDLYQSFMYHYEADEGLVYLKPIDIFFRNAQRIVGDQYPDEVIWEHNNVSELIDILMYYKREVERERSVLIYQERQNKKALDEYITKLTHHYARLLFVRIDLKYAQGHDQLITIEEFNEHINKLRQLIRKQRACFKDLEGYAWALEQGEINGGLHCHLLLIYDGSERQKDWHIAKEVGEKWVQITKGYGAYYNYHEPKNKRRYQQYDRLGIGMIHRDNELEVANARCTALYLTKPDKFDQHLKVKILGMNTFGKGRYRTSNRRGLPPITK</sequence>
<gene>
    <name evidence="2" type="ORF">C8D84_103173</name>
</gene>
<comment type="caution">
    <text evidence="2">The sequence shown here is derived from an EMBL/GenBank/DDBJ whole genome shotgun (WGS) entry which is preliminary data.</text>
</comment>
<dbReference type="Proteomes" id="UP000245655">
    <property type="component" value="Unassembled WGS sequence"/>
</dbReference>
<dbReference type="EMBL" id="QGGM01000003">
    <property type="protein sequence ID" value="PWK14147.1"/>
    <property type="molecule type" value="Genomic_DNA"/>
</dbReference>
<accession>A0A2V2A4R2</accession>
<keyword evidence="3" id="KW-1185">Reference proteome</keyword>
<dbReference type="GeneID" id="60254623"/>
<evidence type="ECO:0000313" key="3">
    <source>
        <dbReference type="Proteomes" id="UP000245655"/>
    </source>
</evidence>
<feature type="domain" description="YagK/YfjJ C-terminal" evidence="1">
    <location>
        <begin position="126"/>
        <end position="219"/>
    </location>
</feature>
<dbReference type="AlphaFoldDB" id="A0A2V2A4R2"/>
<evidence type="ECO:0000259" key="1">
    <source>
        <dbReference type="Pfam" id="PF11726"/>
    </source>
</evidence>
<proteinExistence type="predicted"/>
<evidence type="ECO:0000313" key="2">
    <source>
        <dbReference type="EMBL" id="PWK14147.1"/>
    </source>
</evidence>
<name>A0A2V2A4R2_PSYIM</name>
<dbReference type="RefSeq" id="WP_109590327.1">
    <property type="nucleotide sequence ID" value="NZ_CAJGZY010000003.1"/>
</dbReference>
<organism evidence="2 3">
    <name type="scientific">Psychrobacter immobilis</name>
    <dbReference type="NCBI Taxonomy" id="498"/>
    <lineage>
        <taxon>Bacteria</taxon>
        <taxon>Pseudomonadati</taxon>
        <taxon>Pseudomonadota</taxon>
        <taxon>Gammaproteobacteria</taxon>
        <taxon>Moraxellales</taxon>
        <taxon>Moraxellaceae</taxon>
        <taxon>Psychrobacter</taxon>
    </lineage>
</organism>
<dbReference type="InterPro" id="IPR057271">
    <property type="entry name" value="YagK_YfjJ_C"/>
</dbReference>
<protein>
    <submittedName>
        <fullName evidence="2">Uncharacterized protein DUF3296</fullName>
    </submittedName>
</protein>
<reference evidence="2 3" key="1">
    <citation type="submission" date="2018-05" db="EMBL/GenBank/DDBJ databases">
        <title>Genomic Encyclopedia of Type Strains, Phase IV (KMG-IV): sequencing the most valuable type-strain genomes for metagenomic binning, comparative biology and taxonomic classification.</title>
        <authorList>
            <person name="Goeker M."/>
        </authorList>
    </citation>
    <scope>NUCLEOTIDE SEQUENCE [LARGE SCALE GENOMIC DNA]</scope>
    <source>
        <strain evidence="2 3">DSM 7229</strain>
    </source>
</reference>